<dbReference type="EMBL" id="BMHA01000014">
    <property type="protein sequence ID" value="GGI09307.1"/>
    <property type="molecule type" value="Genomic_DNA"/>
</dbReference>
<reference evidence="1" key="1">
    <citation type="journal article" date="2014" name="Int. J. Syst. Evol. Microbiol.">
        <title>Complete genome sequence of Corynebacterium casei LMG S-19264T (=DSM 44701T), isolated from a smear-ripened cheese.</title>
        <authorList>
            <consortium name="US DOE Joint Genome Institute (JGI-PGF)"/>
            <person name="Walter F."/>
            <person name="Albersmeier A."/>
            <person name="Kalinowski J."/>
            <person name="Ruckert C."/>
        </authorList>
    </citation>
    <scope>NUCLEOTIDE SEQUENCE</scope>
    <source>
        <strain evidence="1">CGMCC 1.14988</strain>
    </source>
</reference>
<dbReference type="Proteomes" id="UP000650511">
    <property type="component" value="Unassembled WGS sequence"/>
</dbReference>
<dbReference type="Gene3D" id="2.40.400.10">
    <property type="entry name" value="Acetoacetate decarboxylase-like"/>
    <property type="match status" value="1"/>
</dbReference>
<comment type="caution">
    <text evidence="1">The sequence shown here is derived from an EMBL/GenBank/DDBJ whole genome shotgun (WGS) entry which is preliminary data.</text>
</comment>
<dbReference type="SUPFAM" id="SSF160104">
    <property type="entry name" value="Acetoacetate decarboxylase-like"/>
    <property type="match status" value="1"/>
</dbReference>
<name>A0A8J3AGV8_9ACTN</name>
<sequence>MAVGPVLRLSFGAERFFVRGTHREREGALVAELQGFVFPRTATGRSSILPAPPWHYSGELLTIEYRTDPDRVVELLPDPIEPADDPGAVALVWADWQSCSDSFDELLDPVRSQYREVFFVIRGRHQGEHYSRCAYIWVDSDFSMVRGHYQGYPKKLGSIHMTRPVAYGKAGPRLESGGRFGATLAAYDRRLAEARFTITGTTETGGFVNSHAMLHSRFLPAIEGADAPPSLHELVTMKTVAVEAGPIYTGNAELTLFDVPGEEFGLLQPREILGAYYRQVGATFAGGTTVHRYQD</sequence>
<evidence type="ECO:0000313" key="1">
    <source>
        <dbReference type="EMBL" id="GGI09307.1"/>
    </source>
</evidence>
<dbReference type="Pfam" id="PF06314">
    <property type="entry name" value="ADC"/>
    <property type="match status" value="1"/>
</dbReference>
<dbReference type="AlphaFoldDB" id="A0A8J3AGV8"/>
<organism evidence="1 2">
    <name type="scientific">Egicoccus halophilus</name>
    <dbReference type="NCBI Taxonomy" id="1670830"/>
    <lineage>
        <taxon>Bacteria</taxon>
        <taxon>Bacillati</taxon>
        <taxon>Actinomycetota</taxon>
        <taxon>Nitriliruptoria</taxon>
        <taxon>Egicoccales</taxon>
        <taxon>Egicoccaceae</taxon>
        <taxon>Egicoccus</taxon>
    </lineage>
</organism>
<proteinExistence type="predicted"/>
<dbReference type="InterPro" id="IPR010451">
    <property type="entry name" value="Acetoacetate_decarboxylase"/>
</dbReference>
<evidence type="ECO:0000313" key="2">
    <source>
        <dbReference type="Proteomes" id="UP000650511"/>
    </source>
</evidence>
<keyword evidence="2" id="KW-1185">Reference proteome</keyword>
<dbReference type="GO" id="GO:0016829">
    <property type="term" value="F:lyase activity"/>
    <property type="evidence" value="ECO:0007669"/>
    <property type="project" value="InterPro"/>
</dbReference>
<gene>
    <name evidence="1" type="ORF">GCM10011354_33430</name>
</gene>
<protein>
    <submittedName>
        <fullName evidence="1">Acetoacetate decarboxylase</fullName>
    </submittedName>
</protein>
<reference evidence="1" key="2">
    <citation type="submission" date="2020-09" db="EMBL/GenBank/DDBJ databases">
        <authorList>
            <person name="Sun Q."/>
            <person name="Zhou Y."/>
        </authorList>
    </citation>
    <scope>NUCLEOTIDE SEQUENCE</scope>
    <source>
        <strain evidence="1">CGMCC 1.14988</strain>
    </source>
</reference>
<accession>A0A8J3AGV8</accession>
<dbReference type="InterPro" id="IPR023375">
    <property type="entry name" value="ADC_dom_sf"/>
</dbReference>